<dbReference type="Pfam" id="PF01408">
    <property type="entry name" value="GFO_IDH_MocA"/>
    <property type="match status" value="1"/>
</dbReference>
<dbReference type="Gene3D" id="3.30.360.10">
    <property type="entry name" value="Dihydrodipicolinate Reductase, domain 2"/>
    <property type="match status" value="1"/>
</dbReference>
<evidence type="ECO:0000313" key="5">
    <source>
        <dbReference type="EMBL" id="MBO1304805.1"/>
    </source>
</evidence>
<protein>
    <submittedName>
        <fullName evidence="5">Gfo/Idh/MocA family oxidoreductase</fullName>
    </submittedName>
</protein>
<dbReference type="PANTHER" id="PTHR22604:SF105">
    <property type="entry name" value="TRANS-1,2-DIHYDROBENZENE-1,2-DIOL DEHYDROGENASE"/>
    <property type="match status" value="1"/>
</dbReference>
<keyword evidence="2" id="KW-0560">Oxidoreductase</keyword>
<dbReference type="InterPro" id="IPR055170">
    <property type="entry name" value="GFO_IDH_MocA-like_dom"/>
</dbReference>
<feature type="domain" description="Gfo/Idh/MocA-like oxidoreductase N-terminal" evidence="3">
    <location>
        <begin position="22"/>
        <end position="119"/>
    </location>
</feature>
<reference evidence="5 6" key="1">
    <citation type="submission" date="2021-03" db="EMBL/GenBank/DDBJ databases">
        <title>Enterococcal diversity collection.</title>
        <authorList>
            <person name="Gilmore M.S."/>
            <person name="Schwartzman J."/>
            <person name="Van Tyne D."/>
            <person name="Martin M."/>
            <person name="Earl A.M."/>
            <person name="Manson A.L."/>
            <person name="Straub T."/>
            <person name="Salamzade R."/>
            <person name="Saavedra J."/>
            <person name="Lebreton F."/>
            <person name="Prichula J."/>
            <person name="Schaufler K."/>
            <person name="Gaca A."/>
            <person name="Sgardioli B."/>
            <person name="Wagenaar J."/>
            <person name="Strong T."/>
        </authorList>
    </citation>
    <scope>NUCLEOTIDE SEQUENCE [LARGE SCALE GENOMIC DNA]</scope>
    <source>
        <strain evidence="5 6">669A</strain>
    </source>
</reference>
<dbReference type="SUPFAM" id="SSF51735">
    <property type="entry name" value="NAD(P)-binding Rossmann-fold domains"/>
    <property type="match status" value="1"/>
</dbReference>
<dbReference type="PANTHER" id="PTHR22604">
    <property type="entry name" value="OXIDOREDUCTASES"/>
    <property type="match status" value="1"/>
</dbReference>
<dbReference type="SUPFAM" id="SSF55347">
    <property type="entry name" value="Glyceraldehyde-3-phosphate dehydrogenase-like, C-terminal domain"/>
    <property type="match status" value="1"/>
</dbReference>
<gene>
    <name evidence="5" type="ORF">JZO70_01430</name>
</gene>
<dbReference type="Pfam" id="PF22725">
    <property type="entry name" value="GFO_IDH_MocA_C3"/>
    <property type="match status" value="1"/>
</dbReference>
<dbReference type="Gene3D" id="3.40.50.720">
    <property type="entry name" value="NAD(P)-binding Rossmann-like Domain"/>
    <property type="match status" value="1"/>
</dbReference>
<comment type="caution">
    <text evidence="5">The sequence shown here is derived from an EMBL/GenBank/DDBJ whole genome shotgun (WGS) entry which is preliminary data.</text>
</comment>
<keyword evidence="6" id="KW-1185">Reference proteome</keyword>
<name>A0ABS3L5F4_9ENTE</name>
<dbReference type="RefSeq" id="WP_207671752.1">
    <property type="nucleotide sequence ID" value="NZ_JAFREM010000003.1"/>
</dbReference>
<dbReference type="EMBL" id="JAFREM010000003">
    <property type="protein sequence ID" value="MBO1304805.1"/>
    <property type="molecule type" value="Genomic_DNA"/>
</dbReference>
<evidence type="ECO:0000259" key="4">
    <source>
        <dbReference type="Pfam" id="PF22725"/>
    </source>
</evidence>
<evidence type="ECO:0000313" key="6">
    <source>
        <dbReference type="Proteomes" id="UP000664601"/>
    </source>
</evidence>
<evidence type="ECO:0000256" key="1">
    <source>
        <dbReference type="ARBA" id="ARBA00010928"/>
    </source>
</evidence>
<sequence length="318" mass="35726">MTIRYGILSTAQVVPRFVAGVKESIEGEVVAIASRGIEKAEKMAQELDIPQAFGSYEELCQSPEVDIVYVAVYNKGHYDAAKLALEHNKNVLLEKPFTMTSAQAEELFALAEEKGLFLMEAQKSLFLPITEQVVELLEKDTIGKVRWMQAVMAYPNIYHINWFGSLEAGGGVFRGAGTYPLEYMQFLMKQAPKEFSGTLVFPPDASDTQASVNLAFPDNTIGSMFLTVELDLAPGITLYGEKGQIHIPNFWKTKEAEVRYPDGRIEKILTDYQSEFVFEVEHVNACLNQKRLTSPVVTKEMTLQTVRIIEEMYRSAQK</sequence>
<proteinExistence type="inferred from homology"/>
<comment type="similarity">
    <text evidence="1">Belongs to the Gfo/Idh/MocA family.</text>
</comment>
<feature type="domain" description="GFO/IDH/MocA-like oxidoreductase" evidence="4">
    <location>
        <begin position="132"/>
        <end position="245"/>
    </location>
</feature>
<dbReference type="InterPro" id="IPR000683">
    <property type="entry name" value="Gfo/Idh/MocA-like_OxRdtase_N"/>
</dbReference>
<organism evidence="5 6">
    <name type="scientific">Candidatus Enterococcus moelleringii</name>
    <dbReference type="NCBI Taxonomy" id="2815325"/>
    <lineage>
        <taxon>Bacteria</taxon>
        <taxon>Bacillati</taxon>
        <taxon>Bacillota</taxon>
        <taxon>Bacilli</taxon>
        <taxon>Lactobacillales</taxon>
        <taxon>Enterococcaceae</taxon>
        <taxon>Enterococcus</taxon>
    </lineage>
</organism>
<dbReference type="InterPro" id="IPR036291">
    <property type="entry name" value="NAD(P)-bd_dom_sf"/>
</dbReference>
<evidence type="ECO:0000256" key="2">
    <source>
        <dbReference type="ARBA" id="ARBA00023002"/>
    </source>
</evidence>
<dbReference type="Proteomes" id="UP000664601">
    <property type="component" value="Unassembled WGS sequence"/>
</dbReference>
<accession>A0ABS3L5F4</accession>
<dbReference type="InterPro" id="IPR050984">
    <property type="entry name" value="Gfo/Idh/MocA_domain"/>
</dbReference>
<evidence type="ECO:0000259" key="3">
    <source>
        <dbReference type="Pfam" id="PF01408"/>
    </source>
</evidence>